<dbReference type="AlphaFoldDB" id="A0A8K2A6G5"/>
<evidence type="ECO:0000313" key="2">
    <source>
        <dbReference type="Proteomes" id="UP000607397"/>
    </source>
</evidence>
<sequence length="50" mass="5576">MFEYNSNSFSRHFASQRYANGVAPWKIGREAVTDVDVLQGFVVAIAEVTP</sequence>
<gene>
    <name evidence="1" type="ORF">GS597_01590</name>
</gene>
<keyword evidence="2" id="KW-1185">Reference proteome</keyword>
<dbReference type="RefSeq" id="WP_161823708.1">
    <property type="nucleotide sequence ID" value="NZ_WVIC01000002.1"/>
</dbReference>
<comment type="caution">
    <text evidence="1">The sequence shown here is derived from an EMBL/GenBank/DDBJ whole genome shotgun (WGS) entry which is preliminary data.</text>
</comment>
<dbReference type="EMBL" id="WVIC01000002">
    <property type="protein sequence ID" value="NCJ05230.1"/>
    <property type="molecule type" value="Genomic_DNA"/>
</dbReference>
<name>A0A8K2A6G5_9CYAN</name>
<proteinExistence type="predicted"/>
<accession>A0A8K2A6G5</accession>
<protein>
    <submittedName>
        <fullName evidence="1">Uncharacterized protein</fullName>
    </submittedName>
</protein>
<reference evidence="1" key="1">
    <citation type="submission" date="2019-12" db="EMBL/GenBank/DDBJ databases">
        <title>High-Quality draft genome sequences of three cyanobacteria isolated from the limestone walls of the Old Cathedral of Coimbra.</title>
        <authorList>
            <person name="Tiago I."/>
            <person name="Soares F."/>
            <person name="Portugal A."/>
        </authorList>
    </citation>
    <scope>NUCLEOTIDE SEQUENCE [LARGE SCALE GENOMIC DNA]</scope>
    <source>
        <strain evidence="1">C</strain>
    </source>
</reference>
<evidence type="ECO:0000313" key="1">
    <source>
        <dbReference type="EMBL" id="NCJ05230.1"/>
    </source>
</evidence>
<organism evidence="1 2">
    <name type="scientific">Petrachloros mirabilis ULC683</name>
    <dbReference type="NCBI Taxonomy" id="2781853"/>
    <lineage>
        <taxon>Bacteria</taxon>
        <taxon>Bacillati</taxon>
        <taxon>Cyanobacteriota</taxon>
        <taxon>Cyanophyceae</taxon>
        <taxon>Synechococcales</taxon>
        <taxon>Petrachlorosaceae</taxon>
        <taxon>Petrachloros</taxon>
        <taxon>Petrachloros mirabilis</taxon>
    </lineage>
</organism>
<dbReference type="Proteomes" id="UP000607397">
    <property type="component" value="Unassembled WGS sequence"/>
</dbReference>